<dbReference type="PANTHER" id="PTHR40099:SF1">
    <property type="entry name" value="ACETOLACTATE SYNTHASE, SMALL SUBUNIT"/>
    <property type="match status" value="1"/>
</dbReference>
<dbReference type="Pfam" id="PF19571">
    <property type="entry name" value="ACT_8"/>
    <property type="match status" value="1"/>
</dbReference>
<dbReference type="InterPro" id="IPR002912">
    <property type="entry name" value="ACT_dom"/>
</dbReference>
<dbReference type="Gene3D" id="3.30.2130.10">
    <property type="entry name" value="VC0802-like"/>
    <property type="match status" value="1"/>
</dbReference>
<sequence length="143" mass="15937">MTIKQISIFIENRKNALSELTNVLAEHKINIRTLSIADTSDFGIARIIVDNPEQVQAALERSAYIVKVTPVIAVEIPDEAGSLNRILKILADNNRNVEYMYGFTGHKSGTAYMIIRCTDVAETERILDANGIRMASQDELLKC</sequence>
<accession>A0A840SB79</accession>
<dbReference type="PANTHER" id="PTHR40099">
    <property type="entry name" value="ACETOLACTATE SYNTHASE, SMALL SUBUNIT"/>
    <property type="match status" value="1"/>
</dbReference>
<reference evidence="2 4" key="2">
    <citation type="submission" date="2020-08" db="EMBL/GenBank/DDBJ databases">
        <title>Genomic Encyclopedia of Type Strains, Phase IV (KMG-IV): sequencing the most valuable type-strain genomes for metagenomic binning, comparative biology and taxonomic classification.</title>
        <authorList>
            <person name="Goeker M."/>
        </authorList>
    </citation>
    <scope>NUCLEOTIDE SEQUENCE [LARGE SCALE GENOMIC DNA]</scope>
    <source>
        <strain evidence="2 4">DSM 103679</strain>
    </source>
</reference>
<dbReference type="PROSITE" id="PS51671">
    <property type="entry name" value="ACT"/>
    <property type="match status" value="1"/>
</dbReference>
<dbReference type="EMBL" id="CP031517">
    <property type="protein sequence ID" value="QOS40681.1"/>
    <property type="molecule type" value="Genomic_DNA"/>
</dbReference>
<dbReference type="SUPFAM" id="SSF55021">
    <property type="entry name" value="ACT-like"/>
    <property type="match status" value="2"/>
</dbReference>
<dbReference type="InterPro" id="IPR045865">
    <property type="entry name" value="ACT-like_dom_sf"/>
</dbReference>
<evidence type="ECO:0000313" key="2">
    <source>
        <dbReference type="EMBL" id="MBB5219999.1"/>
    </source>
</evidence>
<organism evidence="2 4">
    <name type="scientific">Treponema rectale</name>
    <dbReference type="NCBI Taxonomy" id="744512"/>
    <lineage>
        <taxon>Bacteria</taxon>
        <taxon>Pseudomonadati</taxon>
        <taxon>Spirochaetota</taxon>
        <taxon>Spirochaetia</taxon>
        <taxon>Spirochaetales</taxon>
        <taxon>Treponemataceae</taxon>
        <taxon>Treponema</taxon>
    </lineage>
</organism>
<feature type="domain" description="ACT" evidence="1">
    <location>
        <begin position="5"/>
        <end position="79"/>
    </location>
</feature>
<reference evidence="3 5" key="1">
    <citation type="submission" date="2018-08" db="EMBL/GenBank/DDBJ databases">
        <title>The first complete genome of Treponema rectale (CHPAT), a commensal spirochete of the bovine rectum.</title>
        <authorList>
            <person name="Staton G.J."/>
            <person name="Clegg S.R."/>
            <person name="Carter S.D."/>
            <person name="Radford A.D."/>
            <person name="Darby A."/>
            <person name="Hall N."/>
            <person name="Birtles R.J."/>
            <person name="Evans N.J."/>
        </authorList>
    </citation>
    <scope>NUCLEOTIDE SEQUENCE [LARGE SCALE GENOMIC DNA]</scope>
    <source>
        <strain evidence="3 5">CHPA</strain>
    </source>
</reference>
<proteinExistence type="predicted"/>
<keyword evidence="4" id="KW-1185">Reference proteome</keyword>
<dbReference type="Proteomes" id="UP000593591">
    <property type="component" value="Chromosome"/>
</dbReference>
<evidence type="ECO:0000313" key="4">
    <source>
        <dbReference type="Proteomes" id="UP000578697"/>
    </source>
</evidence>
<dbReference type="EMBL" id="JACHFR010000005">
    <property type="protein sequence ID" value="MBB5219999.1"/>
    <property type="molecule type" value="Genomic_DNA"/>
</dbReference>
<evidence type="ECO:0000313" key="3">
    <source>
        <dbReference type="EMBL" id="QOS40681.1"/>
    </source>
</evidence>
<dbReference type="CDD" id="cd04882">
    <property type="entry name" value="ACT_Bt0572_2"/>
    <property type="match status" value="1"/>
</dbReference>
<dbReference type="InterPro" id="IPR045739">
    <property type="entry name" value="ACT_dom_pair"/>
</dbReference>
<protein>
    <submittedName>
        <fullName evidence="3">ACT domain-containing protein</fullName>
    </submittedName>
</protein>
<dbReference type="KEGG" id="trc:DYE49_09520"/>
<evidence type="ECO:0000259" key="1">
    <source>
        <dbReference type="PROSITE" id="PS51671"/>
    </source>
</evidence>
<name>A0A840SB79_9SPIR</name>
<dbReference type="Proteomes" id="UP000578697">
    <property type="component" value="Unassembled WGS sequence"/>
</dbReference>
<dbReference type="RefSeq" id="WP_184653657.1">
    <property type="nucleotide sequence ID" value="NZ_JACHFR010000005.1"/>
</dbReference>
<evidence type="ECO:0000313" key="5">
    <source>
        <dbReference type="Proteomes" id="UP000593591"/>
    </source>
</evidence>
<dbReference type="AlphaFoldDB" id="A0A840SB79"/>
<gene>
    <name evidence="3" type="ORF">DYE49_09520</name>
    <name evidence="2" type="ORF">HNP77_002389</name>
</gene>